<evidence type="ECO:0000313" key="2">
    <source>
        <dbReference type="Proteomes" id="UP000324800"/>
    </source>
</evidence>
<protein>
    <submittedName>
        <fullName evidence="1">Uncharacterized protein</fullName>
    </submittedName>
</protein>
<reference evidence="1 2" key="1">
    <citation type="submission" date="2019-03" db="EMBL/GenBank/DDBJ databases">
        <title>Single cell metagenomics reveals metabolic interactions within the superorganism composed of flagellate Streblomastix strix and complex community of Bacteroidetes bacteria on its surface.</title>
        <authorList>
            <person name="Treitli S.C."/>
            <person name="Kolisko M."/>
            <person name="Husnik F."/>
            <person name="Keeling P."/>
            <person name="Hampl V."/>
        </authorList>
    </citation>
    <scope>NUCLEOTIDE SEQUENCE [LARGE SCALE GENOMIC DNA]</scope>
    <source>
        <strain evidence="1">ST1C</strain>
    </source>
</reference>
<gene>
    <name evidence="1" type="ORF">EZS28_005038</name>
</gene>
<comment type="caution">
    <text evidence="1">The sequence shown here is derived from an EMBL/GenBank/DDBJ whole genome shotgun (WGS) entry which is preliminary data.</text>
</comment>
<dbReference type="AlphaFoldDB" id="A0A5J4WX31"/>
<dbReference type="EMBL" id="SNRW01000754">
    <property type="protein sequence ID" value="KAA6399440.1"/>
    <property type="molecule type" value="Genomic_DNA"/>
</dbReference>
<name>A0A5J4WX31_9EUKA</name>
<proteinExistence type="predicted"/>
<dbReference type="OrthoDB" id="6143401at2759"/>
<organism evidence="1 2">
    <name type="scientific">Streblomastix strix</name>
    <dbReference type="NCBI Taxonomy" id="222440"/>
    <lineage>
        <taxon>Eukaryota</taxon>
        <taxon>Metamonada</taxon>
        <taxon>Preaxostyla</taxon>
        <taxon>Oxymonadida</taxon>
        <taxon>Streblomastigidae</taxon>
        <taxon>Streblomastix</taxon>
    </lineage>
</organism>
<accession>A0A5J4WX31</accession>
<dbReference type="Proteomes" id="UP000324800">
    <property type="component" value="Unassembled WGS sequence"/>
</dbReference>
<evidence type="ECO:0000313" key="1">
    <source>
        <dbReference type="EMBL" id="KAA6399440.1"/>
    </source>
</evidence>
<sequence length="90" mass="10421">MEFPQIHPSTFFLPAILKKIRDELMSAMIVAPLWPGVIWCTELFNWNVQYFLHGWSNEILEPGNIVHQEEFETISTQDRLFSDGQQAGKG</sequence>